<dbReference type="Pfam" id="PF13191">
    <property type="entry name" value="AAA_16"/>
    <property type="match status" value="1"/>
</dbReference>
<dbReference type="SUPFAM" id="SSF48452">
    <property type="entry name" value="TPR-like"/>
    <property type="match status" value="2"/>
</dbReference>
<feature type="domain" description="HTH luxR-type" evidence="3">
    <location>
        <begin position="854"/>
        <end position="919"/>
    </location>
</feature>
<dbReference type="PROSITE" id="PS00622">
    <property type="entry name" value="HTH_LUXR_1"/>
    <property type="match status" value="1"/>
</dbReference>
<dbReference type="SUPFAM" id="SSF46894">
    <property type="entry name" value="C-terminal effector domain of the bipartite response regulators"/>
    <property type="match status" value="1"/>
</dbReference>
<dbReference type="Gene3D" id="1.25.40.10">
    <property type="entry name" value="Tetratricopeptide repeat domain"/>
    <property type="match status" value="1"/>
</dbReference>
<dbReference type="Proteomes" id="UP001432209">
    <property type="component" value="Chromosome"/>
</dbReference>
<dbReference type="PANTHER" id="PTHR16305:SF35">
    <property type="entry name" value="TRANSCRIPTIONAL ACTIVATOR DOMAIN"/>
    <property type="match status" value="1"/>
</dbReference>
<dbReference type="SMART" id="SM00421">
    <property type="entry name" value="HTH_LUXR"/>
    <property type="match status" value="1"/>
</dbReference>
<protein>
    <submittedName>
        <fullName evidence="4">LuxR family transcriptional regulator</fullName>
    </submittedName>
</protein>
<dbReference type="EMBL" id="CP109495">
    <property type="protein sequence ID" value="WUX50685.1"/>
    <property type="molecule type" value="Genomic_DNA"/>
</dbReference>
<sequence>MDDHPVDPGTVGRPATENKETIVGRKAELKRLFRTVDNASASERVLVLSGDAGLGKSALLESAMRWAGESGVRVLRAEGSESEATLLYSGLHQLLRPVVGAVDQLPERQRAALSDAFGTGPAEGAPDLMLIGAALLGLLSDLADRQPLLLVIDDAQWIDRASLDALAFAVRRLDAEPVTLLVGVRTGDPLPALDRHWPTLALAPLAAAAAGRLLDHQPGSPTGRARDQVLDQAGGNPLALVELARAATSPGSDPTGPLPLTGQLERIFAARLTELPESTRRSLLLLAAMDTADAAAFAAGGLPGAEDTAWLPAERSGLVRRTSRAIRFGHPLMRSAVYHAASLDARRAAHRALADLLGDAPDRRAWHLAAAAPGTDADVAAALEQTADRARRRGGYAAAAQALQRAADLAPDRAESARLLVAAAGTAVFTGELTWVDELTTAARERTDDATLLVTAALHASRLTTLTTRHTLAFSRLTHTARQWAATDPDAALDMLASAAVVRFYSGEDTQRQEIARVLARLPRDERSAWRRAWVRTVSDPAGSRAELTTRLPQLIADAEHRPERLTTLAIMAWLLDETPRAVSAFDTAFDRWQAHGRLPEGLGGAAAWAYVEYGRWEQAREACAQITASASTIGLDHAVACAAAVDAAVLALQGEAAEARSRAAEALALIDPLESRSVAVYVRRALGTAYGADGAYETAYDQLRLAFTAEGDPVHYHASYPALAELAAAAVRTGHRDEACSIVERSARRLGDGASPRLRALISRTRALLADPEDAEPCFREALADPVFEHWPFERAQTLLDFAEWLRRRRRIAEARPLLSSALEVFQRLGARPWVERAQAESRAAGIDVAASTPDALAGLSPQQQQIIRLAARGLTNREIGEKLFLSPRTVSSHLYRSFPKLGITARSQLRDLVEGTLVATAGNQE</sequence>
<keyword evidence="5" id="KW-1185">Reference proteome</keyword>
<dbReference type="InterPro" id="IPR000792">
    <property type="entry name" value="Tscrpt_reg_LuxR_C"/>
</dbReference>
<organism evidence="4 5">
    <name type="scientific">Streptomyces niveus</name>
    <name type="common">Streptomyces spheroides</name>
    <dbReference type="NCBI Taxonomy" id="193462"/>
    <lineage>
        <taxon>Bacteria</taxon>
        <taxon>Bacillati</taxon>
        <taxon>Actinomycetota</taxon>
        <taxon>Actinomycetes</taxon>
        <taxon>Kitasatosporales</taxon>
        <taxon>Streptomycetaceae</taxon>
        <taxon>Streptomyces</taxon>
    </lineage>
</organism>
<dbReference type="PRINTS" id="PR00038">
    <property type="entry name" value="HTHLUXR"/>
</dbReference>
<dbReference type="PROSITE" id="PS50043">
    <property type="entry name" value="HTH_LUXR_2"/>
    <property type="match status" value="1"/>
</dbReference>
<dbReference type="InterPro" id="IPR041664">
    <property type="entry name" value="AAA_16"/>
</dbReference>
<evidence type="ECO:0000256" key="2">
    <source>
        <dbReference type="ARBA" id="ARBA00022840"/>
    </source>
</evidence>
<keyword evidence="2" id="KW-0067">ATP-binding</keyword>
<evidence type="ECO:0000259" key="3">
    <source>
        <dbReference type="PROSITE" id="PS50043"/>
    </source>
</evidence>
<accession>A0ABZ1ZW43</accession>
<evidence type="ECO:0000256" key="1">
    <source>
        <dbReference type="ARBA" id="ARBA00022741"/>
    </source>
</evidence>
<dbReference type="InterPro" id="IPR027417">
    <property type="entry name" value="P-loop_NTPase"/>
</dbReference>
<reference evidence="4" key="1">
    <citation type="submission" date="2022-10" db="EMBL/GenBank/DDBJ databases">
        <title>The complete genomes of actinobacterial strains from the NBC collection.</title>
        <authorList>
            <person name="Joergensen T.S."/>
            <person name="Alvarez Arevalo M."/>
            <person name="Sterndorff E.B."/>
            <person name="Faurdal D."/>
            <person name="Vuksanovic O."/>
            <person name="Mourched A.-S."/>
            <person name="Charusanti P."/>
            <person name="Shaw S."/>
            <person name="Blin K."/>
            <person name="Weber T."/>
        </authorList>
    </citation>
    <scope>NUCLEOTIDE SEQUENCE</scope>
    <source>
        <strain evidence="4">NBC_01432</strain>
    </source>
</reference>
<name>A0ABZ1ZW43_STRNV</name>
<dbReference type="PANTHER" id="PTHR16305">
    <property type="entry name" value="TESTICULAR SOLUBLE ADENYLYL CYCLASE"/>
    <property type="match status" value="1"/>
</dbReference>
<gene>
    <name evidence="4" type="ORF">OG442_03440</name>
</gene>
<evidence type="ECO:0000313" key="4">
    <source>
        <dbReference type="EMBL" id="WUX50685.1"/>
    </source>
</evidence>
<keyword evidence="1" id="KW-0547">Nucleotide-binding</keyword>
<dbReference type="InterPro" id="IPR016032">
    <property type="entry name" value="Sig_transdc_resp-reg_C-effctor"/>
</dbReference>
<evidence type="ECO:0000313" key="5">
    <source>
        <dbReference type="Proteomes" id="UP001432209"/>
    </source>
</evidence>
<dbReference type="InterPro" id="IPR036388">
    <property type="entry name" value="WH-like_DNA-bd_sf"/>
</dbReference>
<dbReference type="Gene3D" id="1.10.10.10">
    <property type="entry name" value="Winged helix-like DNA-binding domain superfamily/Winged helix DNA-binding domain"/>
    <property type="match status" value="1"/>
</dbReference>
<dbReference type="Pfam" id="PF00196">
    <property type="entry name" value="GerE"/>
    <property type="match status" value="1"/>
</dbReference>
<dbReference type="InterPro" id="IPR011990">
    <property type="entry name" value="TPR-like_helical_dom_sf"/>
</dbReference>
<dbReference type="SUPFAM" id="SSF52540">
    <property type="entry name" value="P-loop containing nucleoside triphosphate hydrolases"/>
    <property type="match status" value="1"/>
</dbReference>
<proteinExistence type="predicted"/>
<dbReference type="CDD" id="cd06170">
    <property type="entry name" value="LuxR_C_like"/>
    <property type="match status" value="1"/>
</dbReference>
<dbReference type="Gene3D" id="3.40.50.300">
    <property type="entry name" value="P-loop containing nucleotide triphosphate hydrolases"/>
    <property type="match status" value="1"/>
</dbReference>
<dbReference type="RefSeq" id="WP_329074318.1">
    <property type="nucleotide sequence ID" value="NZ_CP109495.1"/>
</dbReference>